<dbReference type="InterPro" id="IPR051010">
    <property type="entry name" value="BCAA_transport"/>
</dbReference>
<feature type="signal peptide" evidence="5">
    <location>
        <begin position="1"/>
        <end position="19"/>
    </location>
</feature>
<dbReference type="CDD" id="cd06347">
    <property type="entry name" value="PBP1_ABC_LivK_ligand_binding-like"/>
    <property type="match status" value="1"/>
</dbReference>
<dbReference type="AlphaFoldDB" id="A0A9D1FSW8"/>
<dbReference type="Pfam" id="PF13458">
    <property type="entry name" value="Peripla_BP_6"/>
    <property type="match status" value="1"/>
</dbReference>
<comment type="caution">
    <text evidence="7">The sequence shown here is derived from an EMBL/GenBank/DDBJ whole genome shotgun (WGS) entry which is preliminary data.</text>
</comment>
<feature type="domain" description="Leucine-binding protein" evidence="6">
    <location>
        <begin position="38"/>
        <end position="374"/>
    </location>
</feature>
<reference evidence="7" key="2">
    <citation type="journal article" date="2021" name="PeerJ">
        <title>Extensive microbial diversity within the chicken gut microbiome revealed by metagenomics and culture.</title>
        <authorList>
            <person name="Gilroy R."/>
            <person name="Ravi A."/>
            <person name="Getino M."/>
            <person name="Pursley I."/>
            <person name="Horton D.L."/>
            <person name="Alikhan N.F."/>
            <person name="Baker D."/>
            <person name="Gharbi K."/>
            <person name="Hall N."/>
            <person name="Watson M."/>
            <person name="Adriaenssens E.M."/>
            <person name="Foster-Nyarko E."/>
            <person name="Jarju S."/>
            <person name="Secka A."/>
            <person name="Antonio M."/>
            <person name="Oren A."/>
            <person name="Chaudhuri R.R."/>
            <person name="La Ragione R."/>
            <person name="Hildebrand F."/>
            <person name="Pallen M.J."/>
        </authorList>
    </citation>
    <scope>NUCLEOTIDE SEQUENCE</scope>
    <source>
        <strain evidence="7">6086</strain>
    </source>
</reference>
<dbReference type="EMBL" id="DVJM01000092">
    <property type="protein sequence ID" value="HIS78660.1"/>
    <property type="molecule type" value="Genomic_DNA"/>
</dbReference>
<dbReference type="InterPro" id="IPR028081">
    <property type="entry name" value="Leu-bd"/>
</dbReference>
<evidence type="ECO:0000256" key="5">
    <source>
        <dbReference type="SAM" id="SignalP"/>
    </source>
</evidence>
<name>A0A9D1FSW8_9FIRM</name>
<evidence type="ECO:0000256" key="1">
    <source>
        <dbReference type="ARBA" id="ARBA00010062"/>
    </source>
</evidence>
<dbReference type="PANTHER" id="PTHR30483:SF6">
    <property type="entry name" value="PERIPLASMIC BINDING PROTEIN OF ABC TRANSPORTER FOR NATURAL AMINO ACIDS"/>
    <property type="match status" value="1"/>
</dbReference>
<keyword evidence="2" id="KW-0813">Transport</keyword>
<evidence type="ECO:0000256" key="4">
    <source>
        <dbReference type="ARBA" id="ARBA00022970"/>
    </source>
</evidence>
<feature type="chain" id="PRO_5038581053" evidence="5">
    <location>
        <begin position="20"/>
        <end position="388"/>
    </location>
</feature>
<evidence type="ECO:0000256" key="3">
    <source>
        <dbReference type="ARBA" id="ARBA00022729"/>
    </source>
</evidence>
<evidence type="ECO:0000256" key="2">
    <source>
        <dbReference type="ARBA" id="ARBA00022448"/>
    </source>
</evidence>
<dbReference type="InterPro" id="IPR000709">
    <property type="entry name" value="Leu_Ile_Val-bd"/>
</dbReference>
<proteinExistence type="inferred from homology"/>
<dbReference type="GO" id="GO:0006865">
    <property type="term" value="P:amino acid transport"/>
    <property type="evidence" value="ECO:0007669"/>
    <property type="project" value="UniProtKB-KW"/>
</dbReference>
<gene>
    <name evidence="7" type="ORF">IAD03_04735</name>
</gene>
<evidence type="ECO:0000313" key="7">
    <source>
        <dbReference type="EMBL" id="HIS78660.1"/>
    </source>
</evidence>
<dbReference type="PROSITE" id="PS51257">
    <property type="entry name" value="PROKAR_LIPOPROTEIN"/>
    <property type="match status" value="1"/>
</dbReference>
<evidence type="ECO:0000313" key="8">
    <source>
        <dbReference type="Proteomes" id="UP000824141"/>
    </source>
</evidence>
<dbReference type="Gene3D" id="3.40.50.2300">
    <property type="match status" value="2"/>
</dbReference>
<comment type="similarity">
    <text evidence="1">Belongs to the leucine-binding protein family.</text>
</comment>
<organism evidence="7 8">
    <name type="scientific">Candidatus Caccousia stercoris</name>
    <dbReference type="NCBI Taxonomy" id="2840723"/>
    <lineage>
        <taxon>Bacteria</taxon>
        <taxon>Bacillati</taxon>
        <taxon>Bacillota</taxon>
        <taxon>Clostridia</taxon>
        <taxon>Eubacteriales</taxon>
        <taxon>Oscillospiraceae</taxon>
        <taxon>Oscillospiraceae incertae sedis</taxon>
        <taxon>Candidatus Caccousia</taxon>
    </lineage>
</organism>
<accession>A0A9D1FSW8</accession>
<protein>
    <submittedName>
        <fullName evidence="7">ABC transporter substrate-binding protein</fullName>
    </submittedName>
</protein>
<dbReference type="InterPro" id="IPR028082">
    <property type="entry name" value="Peripla_BP_I"/>
</dbReference>
<reference evidence="7" key="1">
    <citation type="submission" date="2020-10" db="EMBL/GenBank/DDBJ databases">
        <authorList>
            <person name="Gilroy R."/>
        </authorList>
    </citation>
    <scope>NUCLEOTIDE SEQUENCE</scope>
    <source>
        <strain evidence="7">6086</strain>
    </source>
</reference>
<sequence length="388" mass="41290">MKKRILAALMALAMLGAFSGCSNTGNGGSASGGSDSDTIRIGGLAPLTGDAASYGVAVNNGIQMAVEDINANGGIDGKQIKYIYYDEKGDTTEATNAYNKLVQDDKVVAIIGDVTTKPTLAVAQTSQQDNIPIITATATAAEVTLTGPNIFRACFTDPFQGELMASYASEKLGATKVAVLSDMADDYSSGIAEAFVAKAKELGMEVVADEKYQDGDVDFKSQLTNIKGQNPDVLFLPVYYEDLRLISAQAKEVGVTAQLCGADGWDSVLTDNFDSSVLNGGVFCSQYSTESTDERVQNFISTYKEKYEMDPNMFAVLAYDATNMMAQAISDAGSTDSQAIIDAMAALEYDGLTGHMTFDADRNPQKSAVIVSIQDDTYKFVENYDPEA</sequence>
<dbReference type="PRINTS" id="PR00337">
    <property type="entry name" value="LEUILEVALBP"/>
</dbReference>
<dbReference type="PANTHER" id="PTHR30483">
    <property type="entry name" value="LEUCINE-SPECIFIC-BINDING PROTEIN"/>
    <property type="match status" value="1"/>
</dbReference>
<dbReference type="SUPFAM" id="SSF53822">
    <property type="entry name" value="Periplasmic binding protein-like I"/>
    <property type="match status" value="1"/>
</dbReference>
<keyword evidence="3 5" id="KW-0732">Signal</keyword>
<dbReference type="Proteomes" id="UP000824141">
    <property type="component" value="Unassembled WGS sequence"/>
</dbReference>
<keyword evidence="4" id="KW-0029">Amino-acid transport</keyword>
<evidence type="ECO:0000259" key="6">
    <source>
        <dbReference type="Pfam" id="PF13458"/>
    </source>
</evidence>